<dbReference type="SUPFAM" id="SSF55608">
    <property type="entry name" value="Homing endonucleases"/>
    <property type="match status" value="1"/>
</dbReference>
<comment type="caution">
    <text evidence="2">The sequence shown here is derived from an EMBL/GenBank/DDBJ whole genome shotgun (WGS) entry which is preliminary data.</text>
</comment>
<evidence type="ECO:0000259" key="1">
    <source>
        <dbReference type="Pfam" id="PF14528"/>
    </source>
</evidence>
<gene>
    <name evidence="2" type="ORF">E0H45_08340</name>
</gene>
<reference evidence="2 3" key="1">
    <citation type="submission" date="2019-02" db="EMBL/GenBank/DDBJ databases">
        <title>Kribbella capetownensis sp. nov. and Kribbella speibonae sp. nov., isolated from soil.</title>
        <authorList>
            <person name="Curtis S.M."/>
            <person name="Norton I."/>
            <person name="Everest G.J."/>
            <person name="Meyers P.R."/>
        </authorList>
    </citation>
    <scope>NUCLEOTIDE SEQUENCE [LARGE SCALE GENOMIC DNA]</scope>
    <source>
        <strain evidence="2 3">KCTC 29219</strain>
    </source>
</reference>
<feature type="domain" description="Homing endonuclease LAGLIDADG" evidence="1">
    <location>
        <begin position="87"/>
        <end position="160"/>
    </location>
</feature>
<dbReference type="InterPro" id="IPR004860">
    <property type="entry name" value="LAGLIDADG_dom"/>
</dbReference>
<dbReference type="InterPro" id="IPR027434">
    <property type="entry name" value="Homing_endonucl"/>
</dbReference>
<dbReference type="OrthoDB" id="5193072at2"/>
<sequence>MTDLDVLERIERITGVGYIGAVASRQPHHKQAYGWQVKRREHLEPLAKLLWPLMGNRRRVQMASCKTLRQVSWPATSPLSRKLSGPAAAWVAGVIEGEGSFSLSRRYGGRINLESTDADIVERVHTLTGGDLYYRPARKQNWKPTTILAIRGRERLRRVLPAILPWLLQRRAGRAWPIYEWSRSSSDRSR</sequence>
<dbReference type="Proteomes" id="UP000292346">
    <property type="component" value="Unassembled WGS sequence"/>
</dbReference>
<organism evidence="2 3">
    <name type="scientific">Kribbella soli</name>
    <dbReference type="NCBI Taxonomy" id="1124743"/>
    <lineage>
        <taxon>Bacteria</taxon>
        <taxon>Bacillati</taxon>
        <taxon>Actinomycetota</taxon>
        <taxon>Actinomycetes</taxon>
        <taxon>Propionibacteriales</taxon>
        <taxon>Kribbellaceae</taxon>
        <taxon>Kribbella</taxon>
    </lineage>
</organism>
<keyword evidence="3" id="KW-1185">Reference proteome</keyword>
<dbReference type="AlphaFoldDB" id="A0A4R0HLY1"/>
<accession>A0A4R0HLY1</accession>
<dbReference type="GO" id="GO:0004519">
    <property type="term" value="F:endonuclease activity"/>
    <property type="evidence" value="ECO:0007669"/>
    <property type="project" value="InterPro"/>
</dbReference>
<dbReference type="EMBL" id="SJJZ01000001">
    <property type="protein sequence ID" value="TCC11278.1"/>
    <property type="molecule type" value="Genomic_DNA"/>
</dbReference>
<dbReference type="RefSeq" id="WP_131335772.1">
    <property type="nucleotide sequence ID" value="NZ_SJJZ01000001.1"/>
</dbReference>
<dbReference type="Gene3D" id="3.10.28.10">
    <property type="entry name" value="Homing endonucleases"/>
    <property type="match status" value="1"/>
</dbReference>
<dbReference type="Pfam" id="PF14528">
    <property type="entry name" value="LAGLIDADG_3"/>
    <property type="match status" value="1"/>
</dbReference>
<proteinExistence type="predicted"/>
<evidence type="ECO:0000313" key="2">
    <source>
        <dbReference type="EMBL" id="TCC11278.1"/>
    </source>
</evidence>
<protein>
    <recommendedName>
        <fullName evidence="1">Homing endonuclease LAGLIDADG domain-containing protein</fullName>
    </recommendedName>
</protein>
<evidence type="ECO:0000313" key="3">
    <source>
        <dbReference type="Proteomes" id="UP000292346"/>
    </source>
</evidence>
<name>A0A4R0HLY1_9ACTN</name>